<dbReference type="EMBL" id="HBIP01004925">
    <property type="protein sequence ID" value="CAE0487389.1"/>
    <property type="molecule type" value="Transcribed_RNA"/>
</dbReference>
<reference evidence="2" key="1">
    <citation type="submission" date="2021-01" db="EMBL/GenBank/DDBJ databases">
        <authorList>
            <person name="Corre E."/>
            <person name="Pelletier E."/>
            <person name="Niang G."/>
            <person name="Scheremetjew M."/>
            <person name="Finn R."/>
            <person name="Kale V."/>
            <person name="Holt S."/>
            <person name="Cochrane G."/>
            <person name="Meng A."/>
            <person name="Brown T."/>
            <person name="Cohen L."/>
        </authorList>
    </citation>
    <scope>NUCLEOTIDE SEQUENCE</scope>
    <source>
        <strain evidence="2">CCMP1320</strain>
    </source>
</reference>
<dbReference type="GO" id="GO:0052325">
    <property type="term" value="P:cell wall pectin biosynthetic process"/>
    <property type="evidence" value="ECO:0007669"/>
    <property type="project" value="TreeGrafter"/>
</dbReference>
<dbReference type="PANTHER" id="PTHR46936">
    <property type="entry name" value="ARABINOSYLTRANSFERASE XEG113"/>
    <property type="match status" value="1"/>
</dbReference>
<sequence>MNLPSMMPDRLKEAGPDMWSTKGLVFLLVTSIHTWGSIPTHAQPKDACSTLTRELVQAHAKDNVIMFMVLDQKLLGMYANSWLESVRAAGISNYIIGAMDPPTSLTLPTMMPKTQCFNAPVAGVPTASGTGYRWGSEQFVQTTWKKVRIAQKLYALGFHILFSDADVSWMHDPLPYLKQHLAHDGAPHALFTTDSLDTHNNFGDDGLEKGTSPFFNINTGIYFVKQHAGGQEFFQKWLSFDRRGVGHDQDGLNNVVRGKARSSDPNLPMPQWQSAERIVWAAVHNSTAVSYLPVHVMANSYTYHVGRVHKLYNSTLLAVHWVWSGKTPESKVANMRDAMRYSDPPLYYGGSNLTLLTMDIDRPNSPPDFNQRKIDETESMVRFHLNAANYQLQQAYYGMVAAAALRRSFVLPGYHCFCAKNWYMTQACRINGEKHTQFPYMCLLSDLMRAKLLLQGIQIPFTTYETRVVHVREWPFLSHPKVPDHIKNSRVVLAPGKYRDSFASSVTSFEVHLSELPAGQGMHAAVPWPMNTRELEELVARHFGSFRIIHLANATQLLSNGWATADWQRTFDTHIQRYVTHWCCRDPKVMEALQLPRQEELQIVPKKWRDLLSL</sequence>
<accession>A0A7S3QMF5</accession>
<dbReference type="GO" id="GO:0005794">
    <property type="term" value="C:Golgi apparatus"/>
    <property type="evidence" value="ECO:0007669"/>
    <property type="project" value="TreeGrafter"/>
</dbReference>
<protein>
    <recommendedName>
        <fullName evidence="1">Nucleotide-diphospho-sugar transferase domain-containing protein</fullName>
    </recommendedName>
</protein>
<organism evidence="2">
    <name type="scientific">Dunaliella tertiolecta</name>
    <name type="common">Green alga</name>
    <dbReference type="NCBI Taxonomy" id="3047"/>
    <lineage>
        <taxon>Eukaryota</taxon>
        <taxon>Viridiplantae</taxon>
        <taxon>Chlorophyta</taxon>
        <taxon>core chlorophytes</taxon>
        <taxon>Chlorophyceae</taxon>
        <taxon>CS clade</taxon>
        <taxon>Chlamydomonadales</taxon>
        <taxon>Dunaliellaceae</taxon>
        <taxon>Dunaliella</taxon>
    </lineage>
</organism>
<gene>
    <name evidence="2" type="ORF">DTER00134_LOCUS2435</name>
</gene>
<dbReference type="Pfam" id="PF03407">
    <property type="entry name" value="Nucleotid_trans"/>
    <property type="match status" value="1"/>
</dbReference>
<evidence type="ECO:0000313" key="2">
    <source>
        <dbReference type="EMBL" id="CAE0487389.1"/>
    </source>
</evidence>
<name>A0A7S3QMF5_DUNTE</name>
<feature type="domain" description="Nucleotide-diphospho-sugar transferase" evidence="1">
    <location>
        <begin position="91"/>
        <end position="325"/>
    </location>
</feature>
<proteinExistence type="predicted"/>
<evidence type="ECO:0000259" key="1">
    <source>
        <dbReference type="Pfam" id="PF03407"/>
    </source>
</evidence>
<dbReference type="InterPro" id="IPR005069">
    <property type="entry name" value="Nucl-diP-sugar_transferase"/>
</dbReference>
<dbReference type="GO" id="GO:0052636">
    <property type="term" value="F:arabinosyltransferase activity"/>
    <property type="evidence" value="ECO:0007669"/>
    <property type="project" value="TreeGrafter"/>
</dbReference>
<dbReference type="InterPro" id="IPR053250">
    <property type="entry name" value="Glycosyltransferase_77"/>
</dbReference>
<dbReference type="AlphaFoldDB" id="A0A7S3QMF5"/>
<dbReference type="PANTHER" id="PTHR46936:SF1">
    <property type="entry name" value="ARABINOSYLTRANSFERASE XEG113"/>
    <property type="match status" value="1"/>
</dbReference>